<dbReference type="AlphaFoldDB" id="E4NEA4"/>
<sequence length="91" mass="9249">MRTRSGAGTGVSAGRPGRLESRSMADNDYDPAGSTQMFRAFVDEAPAAQAPGTVTTYGSSSSSSSSRTPMIVVGAVVALAVVIGVIWLAVK</sequence>
<name>E4NEA4_KITSK</name>
<evidence type="ECO:0000256" key="2">
    <source>
        <dbReference type="SAM" id="Phobius"/>
    </source>
</evidence>
<dbReference type="STRING" id="452652.KSE_37340"/>
<feature type="region of interest" description="Disordered" evidence="1">
    <location>
        <begin position="1"/>
        <end position="32"/>
    </location>
</feature>
<gene>
    <name evidence="3" type="ordered locus">KSE_37340</name>
</gene>
<evidence type="ECO:0000313" key="4">
    <source>
        <dbReference type="Proteomes" id="UP000007076"/>
    </source>
</evidence>
<protein>
    <submittedName>
        <fullName evidence="3">Uncharacterized protein</fullName>
    </submittedName>
</protein>
<evidence type="ECO:0000313" key="3">
    <source>
        <dbReference type="EMBL" id="BAJ29535.1"/>
    </source>
</evidence>
<dbReference type="PATRIC" id="fig|452652.3.peg.3732"/>
<reference evidence="3 4" key="1">
    <citation type="journal article" date="2010" name="DNA Res.">
        <title>Genome sequence of Kitasatospora setae NBRC 14216T: an evolutionary snapshot of the family Streptomycetaceae.</title>
        <authorList>
            <person name="Ichikawa N."/>
            <person name="Oguchi A."/>
            <person name="Ikeda H."/>
            <person name="Ishikawa J."/>
            <person name="Kitani S."/>
            <person name="Watanabe Y."/>
            <person name="Nakamura S."/>
            <person name="Katano Y."/>
            <person name="Kishi E."/>
            <person name="Sasagawa M."/>
            <person name="Ankai A."/>
            <person name="Fukui S."/>
            <person name="Hashimoto Y."/>
            <person name="Kamata S."/>
            <person name="Otoguro M."/>
            <person name="Tanikawa S."/>
            <person name="Nihira T."/>
            <person name="Horinouchi S."/>
            <person name="Ohnishi Y."/>
            <person name="Hayakawa M."/>
            <person name="Kuzuyama T."/>
            <person name="Arisawa A."/>
            <person name="Nomoto F."/>
            <person name="Miura H."/>
            <person name="Takahashi Y."/>
            <person name="Fujita N."/>
        </authorList>
    </citation>
    <scope>NUCLEOTIDE SEQUENCE [LARGE SCALE GENOMIC DNA]</scope>
    <source>
        <strain evidence="4">ATCC 33774 / DSM 43861 / JCM 3304 / KCC A-0304 / NBRC 14216 / KM-6054</strain>
    </source>
</reference>
<accession>E4NEA4</accession>
<keyword evidence="2" id="KW-1133">Transmembrane helix</keyword>
<organism evidence="3 4">
    <name type="scientific">Kitasatospora setae (strain ATCC 33774 / DSM 43861 / JCM 3304 / KCC A-0304 / NBRC 14216 / KM-6054)</name>
    <name type="common">Streptomyces setae</name>
    <dbReference type="NCBI Taxonomy" id="452652"/>
    <lineage>
        <taxon>Bacteria</taxon>
        <taxon>Bacillati</taxon>
        <taxon>Actinomycetota</taxon>
        <taxon>Actinomycetes</taxon>
        <taxon>Kitasatosporales</taxon>
        <taxon>Streptomycetaceae</taxon>
        <taxon>Kitasatospora</taxon>
    </lineage>
</organism>
<keyword evidence="2" id="KW-0472">Membrane</keyword>
<dbReference type="eggNOG" id="ENOG503209V">
    <property type="taxonomic scope" value="Bacteria"/>
</dbReference>
<dbReference type="EMBL" id="AP010968">
    <property type="protein sequence ID" value="BAJ29535.1"/>
    <property type="molecule type" value="Genomic_DNA"/>
</dbReference>
<evidence type="ECO:0000256" key="1">
    <source>
        <dbReference type="SAM" id="MobiDB-lite"/>
    </source>
</evidence>
<proteinExistence type="predicted"/>
<feature type="transmembrane region" description="Helical" evidence="2">
    <location>
        <begin position="70"/>
        <end position="90"/>
    </location>
</feature>
<dbReference type="Proteomes" id="UP000007076">
    <property type="component" value="Chromosome"/>
</dbReference>
<keyword evidence="2" id="KW-0812">Transmembrane</keyword>
<dbReference type="HOGENOM" id="CLU_186961_0_0_11"/>
<keyword evidence="4" id="KW-1185">Reference proteome</keyword>
<dbReference type="KEGG" id="ksk:KSE_37340"/>